<dbReference type="KEGG" id="pco:PHACADRAFT_211254"/>
<feature type="compositionally biased region" description="Low complexity" evidence="1">
    <location>
        <begin position="139"/>
        <end position="160"/>
    </location>
</feature>
<keyword evidence="3" id="KW-1185">Reference proteome</keyword>
<gene>
    <name evidence="2" type="ORF">PHACADRAFT_211254</name>
</gene>
<evidence type="ECO:0000313" key="2">
    <source>
        <dbReference type="EMBL" id="EKM53580.1"/>
    </source>
</evidence>
<accession>K5W361</accession>
<dbReference type="Proteomes" id="UP000008370">
    <property type="component" value="Unassembled WGS sequence"/>
</dbReference>
<dbReference type="RefSeq" id="XP_007398266.1">
    <property type="nucleotide sequence ID" value="XM_007398204.1"/>
</dbReference>
<dbReference type="AlphaFoldDB" id="K5W361"/>
<evidence type="ECO:0000256" key="1">
    <source>
        <dbReference type="SAM" id="MobiDB-lite"/>
    </source>
</evidence>
<proteinExistence type="predicted"/>
<evidence type="ECO:0000313" key="3">
    <source>
        <dbReference type="Proteomes" id="UP000008370"/>
    </source>
</evidence>
<feature type="region of interest" description="Disordered" evidence="1">
    <location>
        <begin position="124"/>
        <end position="178"/>
    </location>
</feature>
<dbReference type="GeneID" id="18913079"/>
<organism evidence="2 3">
    <name type="scientific">Phanerochaete carnosa (strain HHB-10118-sp)</name>
    <name type="common">White-rot fungus</name>
    <name type="synonym">Peniophora carnosa</name>
    <dbReference type="NCBI Taxonomy" id="650164"/>
    <lineage>
        <taxon>Eukaryota</taxon>
        <taxon>Fungi</taxon>
        <taxon>Dikarya</taxon>
        <taxon>Basidiomycota</taxon>
        <taxon>Agaricomycotina</taxon>
        <taxon>Agaricomycetes</taxon>
        <taxon>Polyporales</taxon>
        <taxon>Phanerochaetaceae</taxon>
        <taxon>Phanerochaete</taxon>
    </lineage>
</organism>
<dbReference type="EMBL" id="JH930474">
    <property type="protein sequence ID" value="EKM53580.1"/>
    <property type="molecule type" value="Genomic_DNA"/>
</dbReference>
<dbReference type="InParanoid" id="K5W361"/>
<name>K5W361_PHACS</name>
<dbReference type="OrthoDB" id="10469558at2759"/>
<reference evidence="2 3" key="1">
    <citation type="journal article" date="2012" name="BMC Genomics">
        <title>Comparative genomics of the white-rot fungi, Phanerochaete carnosa and P. chrysosporium, to elucidate the genetic basis of the distinct wood types they colonize.</title>
        <authorList>
            <person name="Suzuki H."/>
            <person name="MacDonald J."/>
            <person name="Syed K."/>
            <person name="Salamov A."/>
            <person name="Hori C."/>
            <person name="Aerts A."/>
            <person name="Henrissat B."/>
            <person name="Wiebenga A."/>
            <person name="vanKuyk P.A."/>
            <person name="Barry K."/>
            <person name="Lindquist E."/>
            <person name="LaButti K."/>
            <person name="Lapidus A."/>
            <person name="Lucas S."/>
            <person name="Coutinho P."/>
            <person name="Gong Y."/>
            <person name="Samejima M."/>
            <person name="Mahadevan R."/>
            <person name="Abou-Zaid M."/>
            <person name="de Vries R.P."/>
            <person name="Igarashi K."/>
            <person name="Yadav J.S."/>
            <person name="Grigoriev I.V."/>
            <person name="Master E.R."/>
        </authorList>
    </citation>
    <scope>NUCLEOTIDE SEQUENCE [LARGE SCALE GENOMIC DNA]</scope>
    <source>
        <strain evidence="2 3">HHB-10118-sp</strain>
    </source>
</reference>
<dbReference type="HOGENOM" id="CLU_937217_0_0_1"/>
<sequence length="297" mass="32834">MSTTCYNTYSSYRTYCDAPGARPLAGDPTDIPGVYDLVWADRDGLVSTMSENLNERDALREHFERKEVLQTVADVGHFCRYLSLICNVAQPLNESLSPTRLPAHGDHFSREPTTASLRYHKGRFSSRRYNATSGPPSPIGSGRPSPPTSASSSPAATFASLRTPGQTPPPDTKPAPQRQESAYYTTIYGGPPILKKLKNASLMSEEEIYELPEYQRVFAIQKRQARLRCSAPAVAHPVPLFEFHRPPLTTARKSLLLAALMGKLGKSEKSASAREQECFDDDKLGRRDAFTAGLWNP</sequence>
<protein>
    <submittedName>
        <fullName evidence="2">Uncharacterized protein</fullName>
    </submittedName>
</protein>